<reference evidence="1 2" key="1">
    <citation type="submission" date="2015-08" db="EMBL/GenBank/DDBJ databases">
        <title>Next Generation Sequencing and Analysis of the Genome of Puccinia sorghi L Schw, the Causal Agent of Maize Common Rust.</title>
        <authorList>
            <person name="Rochi L."/>
            <person name="Burguener G."/>
            <person name="Darino M."/>
            <person name="Turjanski A."/>
            <person name="Kreff E."/>
            <person name="Dieguez M.J."/>
            <person name="Sacco F."/>
        </authorList>
    </citation>
    <scope>NUCLEOTIDE SEQUENCE [LARGE SCALE GENOMIC DNA]</scope>
    <source>
        <strain evidence="1 2">RO10H11247</strain>
    </source>
</reference>
<dbReference type="VEuPathDB" id="FungiDB:VP01_722g7"/>
<evidence type="ECO:0000313" key="1">
    <source>
        <dbReference type="EMBL" id="KNZ46476.1"/>
    </source>
</evidence>
<organism evidence="1 2">
    <name type="scientific">Puccinia sorghi</name>
    <dbReference type="NCBI Taxonomy" id="27349"/>
    <lineage>
        <taxon>Eukaryota</taxon>
        <taxon>Fungi</taxon>
        <taxon>Dikarya</taxon>
        <taxon>Basidiomycota</taxon>
        <taxon>Pucciniomycotina</taxon>
        <taxon>Pucciniomycetes</taxon>
        <taxon>Pucciniales</taxon>
        <taxon>Pucciniaceae</taxon>
        <taxon>Puccinia</taxon>
    </lineage>
</organism>
<keyword evidence="2" id="KW-1185">Reference proteome</keyword>
<dbReference type="Proteomes" id="UP000037035">
    <property type="component" value="Unassembled WGS sequence"/>
</dbReference>
<dbReference type="AlphaFoldDB" id="A0A0L6UD83"/>
<gene>
    <name evidence="1" type="ORF">VP01_722g7</name>
</gene>
<sequence length="98" mass="10842">MSSAGSLELTLTANMSCQANKYKHCTLPYSSPSSTFTCLRISFQINFSLSNICNKGKQGHYNKPLDEFGDNFLLNFSLLPLTPDLPLFTTIVNNISQS</sequence>
<protein>
    <submittedName>
        <fullName evidence="1">Uncharacterized protein</fullName>
    </submittedName>
</protein>
<dbReference type="EMBL" id="LAVV01012639">
    <property type="protein sequence ID" value="KNZ46476.1"/>
    <property type="molecule type" value="Genomic_DNA"/>
</dbReference>
<name>A0A0L6UD83_9BASI</name>
<evidence type="ECO:0000313" key="2">
    <source>
        <dbReference type="Proteomes" id="UP000037035"/>
    </source>
</evidence>
<accession>A0A0L6UD83</accession>
<proteinExistence type="predicted"/>
<comment type="caution">
    <text evidence="1">The sequence shown here is derived from an EMBL/GenBank/DDBJ whole genome shotgun (WGS) entry which is preliminary data.</text>
</comment>